<keyword evidence="2" id="KW-0496">Mitochondrion</keyword>
<gene>
    <name evidence="2" type="primary">orf341</name>
</gene>
<proteinExistence type="predicted"/>
<name>A0A220IDB4_9PEZI</name>
<dbReference type="RefSeq" id="YP_009409403.1">
    <property type="nucleotide sequence ID" value="NC_035508.1"/>
</dbReference>
<evidence type="ECO:0000256" key="1">
    <source>
        <dbReference type="SAM" id="Coils"/>
    </source>
</evidence>
<dbReference type="GeneID" id="33869578"/>
<geneLocation type="mitochondrion" evidence="2"/>
<protein>
    <submittedName>
        <fullName evidence="2">Uncharacterized protein</fullName>
    </submittedName>
</protein>
<organism evidence="2">
    <name type="scientific">Apiospora arundinis</name>
    <dbReference type="NCBI Taxonomy" id="335852"/>
    <lineage>
        <taxon>Eukaryota</taxon>
        <taxon>Fungi</taxon>
        <taxon>Dikarya</taxon>
        <taxon>Ascomycota</taxon>
        <taxon>Pezizomycotina</taxon>
        <taxon>Sordariomycetes</taxon>
        <taxon>Xylariomycetidae</taxon>
        <taxon>Amphisphaeriales</taxon>
        <taxon>Apiosporaceae</taxon>
        <taxon>Apiospora</taxon>
    </lineage>
</organism>
<dbReference type="AlphaFoldDB" id="A0A220IDB4"/>
<feature type="coiled-coil region" evidence="1">
    <location>
        <begin position="232"/>
        <end position="259"/>
    </location>
</feature>
<evidence type="ECO:0000313" key="2">
    <source>
        <dbReference type="EMBL" id="ASH96107.1"/>
    </source>
</evidence>
<sequence>MYHCWLHDIWTFSFFTQQLVSNFPFIGKFLMDSFWGDQHLLTLDDLENHKYIIETIFIGGLGGCLGRSLVEIFSTDLFKQPAGIGNYPFPVYPGEVRGDLVKIKGSNILKADNIKGLEWHKASDFHPISGSPEMSVAEMNAESLRRIIQSARDATYIYNIDCQEKLDKMKAWNSTPIGLITPDIYRAFGSIFKLGSQLTTRGLQSRMIWMGNMDRAMNFLSGVDSKEIQKIHNLLLDNINKYNSKLDELNDKLAEKGDILGFFNELFEQTNAFRNKNTSIVNKAEKIFQSSFNTSIYSKSPIFKELINKDYIEGKQKFNKEEQYLKTKVSEVLKEAKKNKK</sequence>
<accession>A0A220IDB4</accession>
<dbReference type="EMBL" id="KY775582">
    <property type="protein sequence ID" value="ASH96107.1"/>
    <property type="molecule type" value="Genomic_DNA"/>
</dbReference>
<keyword evidence="1" id="KW-0175">Coiled coil</keyword>
<reference evidence="2" key="1">
    <citation type="submission" date="2017-03" db="EMBL/GenBank/DDBJ databases">
        <title>Complete Mitochondrial Genome of Arthrinium arundinis.</title>
        <authorList>
            <person name="Yuan X."/>
        </authorList>
    </citation>
    <scope>NUCLEOTIDE SEQUENCE</scope>
</reference>